<evidence type="ECO:0000313" key="2">
    <source>
        <dbReference type="EMBL" id="EEQ30580.1"/>
    </source>
</evidence>
<dbReference type="Pfam" id="PF07093">
    <property type="entry name" value="SGT1"/>
    <property type="match status" value="2"/>
</dbReference>
<feature type="compositionally biased region" description="Acidic residues" evidence="1">
    <location>
        <begin position="447"/>
        <end position="476"/>
    </location>
</feature>
<evidence type="ECO:0000313" key="3">
    <source>
        <dbReference type="Proteomes" id="UP000002035"/>
    </source>
</evidence>
<gene>
    <name evidence="2" type="ORF">MCYG_03399</name>
</gene>
<name>C5FLK8_ARTOC</name>
<proteinExistence type="predicted"/>
<reference evidence="3" key="1">
    <citation type="journal article" date="2012" name="MBio">
        <title>Comparative genome analysis of Trichophyton rubrum and related dermatophytes reveals candidate genes involved in infection.</title>
        <authorList>
            <person name="Martinez D.A."/>
            <person name="Oliver B.G."/>
            <person name="Graeser Y."/>
            <person name="Goldberg J.M."/>
            <person name="Li W."/>
            <person name="Martinez-Rossi N.M."/>
            <person name="Monod M."/>
            <person name="Shelest E."/>
            <person name="Barton R.C."/>
            <person name="Birch E."/>
            <person name="Brakhage A.A."/>
            <person name="Chen Z."/>
            <person name="Gurr S.J."/>
            <person name="Heiman D."/>
            <person name="Heitman J."/>
            <person name="Kosti I."/>
            <person name="Rossi A."/>
            <person name="Saif S."/>
            <person name="Samalova M."/>
            <person name="Saunders C.W."/>
            <person name="Shea T."/>
            <person name="Summerbell R.C."/>
            <person name="Xu J."/>
            <person name="Young S."/>
            <person name="Zeng Q."/>
            <person name="Birren B.W."/>
            <person name="Cuomo C.A."/>
            <person name="White T.C."/>
        </authorList>
    </citation>
    <scope>NUCLEOTIDE SEQUENCE [LARGE SCALE GENOMIC DNA]</scope>
    <source>
        <strain evidence="3">ATCC MYA-4605 / CBS 113480</strain>
    </source>
</reference>
<dbReference type="RefSeq" id="XP_002847893.1">
    <property type="nucleotide sequence ID" value="XM_002847847.1"/>
</dbReference>
<dbReference type="PANTHER" id="PTHR13060">
    <property type="entry name" value="SGT1 PROTEIN HSGT1 SUPPRESSOR OF GCR2"/>
    <property type="match status" value="1"/>
</dbReference>
<feature type="compositionally biased region" description="Acidic residues" evidence="1">
    <location>
        <begin position="564"/>
        <end position="579"/>
    </location>
</feature>
<feature type="compositionally biased region" description="Basic and acidic residues" evidence="1">
    <location>
        <begin position="520"/>
        <end position="529"/>
    </location>
</feature>
<dbReference type="Proteomes" id="UP000002035">
    <property type="component" value="Unassembled WGS sequence"/>
</dbReference>
<dbReference type="GeneID" id="9222611"/>
<sequence>MAGPSEEDIAWFKSTFRPIPKPQLPDDCVEYSLYWIPLKNSPLDDVGISDLIRTSLIEVQKHSAGLVKEYLKSYIWQRDSFKLEFTKEDGIHLLRGRTEYGDSIEDEWVIVYILRELSRRFDNLWVKVTDSDGEFLLVEAAAALPAWLEPEIADNRVWINKGELVIIKLGASTTTTRKKETDGKLTFRDARNIILTEPKRLMRSPTIEEEAFYRLRNYPSQIENNLHSSLVTIPRRVAHLLRTKPGYISPAVEAFYLRDPIALRPLQNEGSNKLIFEPSDFVTVSVKFTKVGFAQLKSQDFPAPAKWKNRIPKTNTSKDSERAAVGMKLTCGFEMLLSDPLNRDKSSVREIKLILEDVDTGEEALPTDKEIESWDRQDDNEAWLDISFEDLEGELKGRGSGGKDKNREGFGDKAAQENLQRIVSKFEEFLNDDTAGYDGAGLINEFGSDDSDADFDDDEGFSSDGEDKDASFDEEEFSRMMKEMMGMPSASNKGSSYRPKRIQDLEESNDGEDDADEIEDISKKMEAELRQAGFFDQFNASRTQSRKKAVKEKAPVRDQHPGENDDDESEMEELDDTEIDINLARNLLESFGSQGGASGPGSNMLGMMGMKMPKDDRK</sequence>
<dbReference type="VEuPathDB" id="FungiDB:MCYG_03399"/>
<dbReference type="InterPro" id="IPR010770">
    <property type="entry name" value="Ecd"/>
</dbReference>
<protein>
    <submittedName>
        <fullName evidence="2">Ecdysoneless</fullName>
    </submittedName>
</protein>
<dbReference type="STRING" id="554155.C5FLK8"/>
<evidence type="ECO:0000256" key="1">
    <source>
        <dbReference type="SAM" id="MobiDB-lite"/>
    </source>
</evidence>
<dbReference type="eggNOG" id="KOG2406">
    <property type="taxonomic scope" value="Eukaryota"/>
</dbReference>
<dbReference type="EMBL" id="DS995703">
    <property type="protein sequence ID" value="EEQ30580.1"/>
    <property type="molecule type" value="Genomic_DNA"/>
</dbReference>
<dbReference type="GO" id="GO:0005634">
    <property type="term" value="C:nucleus"/>
    <property type="evidence" value="ECO:0007669"/>
    <property type="project" value="TreeGrafter"/>
</dbReference>
<feature type="compositionally biased region" description="Acidic residues" evidence="1">
    <location>
        <begin position="505"/>
        <end position="519"/>
    </location>
</feature>
<dbReference type="HOGENOM" id="CLU_006241_2_0_1"/>
<organism evidence="2 3">
    <name type="scientific">Arthroderma otae (strain ATCC MYA-4605 / CBS 113480)</name>
    <name type="common">Microsporum canis</name>
    <dbReference type="NCBI Taxonomy" id="554155"/>
    <lineage>
        <taxon>Eukaryota</taxon>
        <taxon>Fungi</taxon>
        <taxon>Dikarya</taxon>
        <taxon>Ascomycota</taxon>
        <taxon>Pezizomycotina</taxon>
        <taxon>Eurotiomycetes</taxon>
        <taxon>Eurotiomycetidae</taxon>
        <taxon>Onygenales</taxon>
        <taxon>Arthrodermataceae</taxon>
        <taxon>Microsporum</taxon>
    </lineage>
</organism>
<dbReference type="PANTHER" id="PTHR13060:SF0">
    <property type="entry name" value="PROTEIN ECDYSONELESS HOMOLOG"/>
    <property type="match status" value="1"/>
</dbReference>
<keyword evidence="3" id="KW-1185">Reference proteome</keyword>
<dbReference type="AlphaFoldDB" id="C5FLK8"/>
<feature type="region of interest" description="Disordered" evidence="1">
    <location>
        <begin position="441"/>
        <end position="618"/>
    </location>
</feature>
<dbReference type="OrthoDB" id="27237at2759"/>
<dbReference type="OMA" id="TKDYIWQ"/>
<accession>C5FLK8</accession>
<feature type="compositionally biased region" description="Basic and acidic residues" evidence="1">
    <location>
        <begin position="551"/>
        <end position="563"/>
    </location>
</feature>